<dbReference type="SUPFAM" id="SSF55729">
    <property type="entry name" value="Acyl-CoA N-acyltransferases (Nat)"/>
    <property type="match status" value="1"/>
</dbReference>
<dbReference type="Pfam" id="PF00583">
    <property type="entry name" value="Acetyltransf_1"/>
    <property type="match status" value="1"/>
</dbReference>
<dbReference type="EMBL" id="BJLD01000007">
    <property type="protein sequence ID" value="GEA44510.1"/>
    <property type="molecule type" value="Genomic_DNA"/>
</dbReference>
<evidence type="ECO:0000313" key="4">
    <source>
        <dbReference type="EMBL" id="GEA44225.1"/>
    </source>
</evidence>
<dbReference type="GO" id="GO:0016746">
    <property type="term" value="F:acyltransferase activity"/>
    <property type="evidence" value="ECO:0007669"/>
    <property type="project" value="UniProtKB-KW"/>
</dbReference>
<protein>
    <submittedName>
        <fullName evidence="4">N-acetyltransferase</fullName>
    </submittedName>
</protein>
<gene>
    <name evidence="4" type="primary">yncA_1</name>
    <name evidence="5" type="synonym">yncA_2</name>
    <name evidence="4" type="ORF">Cst04h_23950</name>
    <name evidence="5" type="ORF">Cst04h_26800</name>
</gene>
<dbReference type="PROSITE" id="PS51186">
    <property type="entry name" value="GNAT"/>
    <property type="match status" value="1"/>
</dbReference>
<reference evidence="4 6" key="1">
    <citation type="submission" date="2019-06" db="EMBL/GenBank/DDBJ databases">
        <title>Draft genome sequence of Corynebacterium striatum NBRC 15291.</title>
        <authorList>
            <person name="Miura T."/>
            <person name="Furukawa M."/>
            <person name="Shimamura M."/>
            <person name="Ohyama Y."/>
            <person name="Yamazoe A."/>
            <person name="Kawasaki H."/>
        </authorList>
    </citation>
    <scope>NUCLEOTIDE SEQUENCE [LARGE SCALE GENOMIC DNA]</scope>
    <source>
        <strain evidence="4 6">NBRC 15291</strain>
    </source>
</reference>
<evidence type="ECO:0000256" key="1">
    <source>
        <dbReference type="ARBA" id="ARBA00022679"/>
    </source>
</evidence>
<evidence type="ECO:0000313" key="5">
    <source>
        <dbReference type="EMBL" id="GEA44510.1"/>
    </source>
</evidence>
<dbReference type="InterPro" id="IPR016181">
    <property type="entry name" value="Acyl_CoA_acyltransferase"/>
</dbReference>
<dbReference type="PANTHER" id="PTHR43072">
    <property type="entry name" value="N-ACETYLTRANSFERASE"/>
    <property type="match status" value="1"/>
</dbReference>
<dbReference type="Gene3D" id="3.40.630.30">
    <property type="match status" value="1"/>
</dbReference>
<evidence type="ECO:0000256" key="2">
    <source>
        <dbReference type="ARBA" id="ARBA00023315"/>
    </source>
</evidence>
<evidence type="ECO:0000313" key="6">
    <source>
        <dbReference type="Proteomes" id="UP000315234"/>
    </source>
</evidence>
<dbReference type="PANTHER" id="PTHR43072:SF23">
    <property type="entry name" value="UPF0039 PROTEIN C11D3.02C"/>
    <property type="match status" value="1"/>
</dbReference>
<comment type="caution">
    <text evidence="4">The sequence shown here is derived from an EMBL/GenBank/DDBJ whole genome shotgun (WGS) entry which is preliminary data.</text>
</comment>
<sequence length="203" mass="23368">MRMGVDKLRQAFCWNRDWAWLLFRHVRNCNLERMQIRSATLADVPAMTECLNWAIRETDFIFRDTEATIAEREEYLRQNIADGCPWLVAETEPETPGEKPQHLGWAMYHPYRDPSVWKGCYETTIYLDPAAQGRGVGTALLGELVSLARADEKVHTLLGLIVDTNVASIKLHEKFGFANVGTFKEVSYKMGHWLNLTHLQLML</sequence>
<keyword evidence="1" id="KW-0808">Transferase</keyword>
<feature type="domain" description="N-acetyltransferase" evidence="3">
    <location>
        <begin position="34"/>
        <end position="195"/>
    </location>
</feature>
<accession>A0ABC9ZQ30</accession>
<name>A0ABC9ZQ30_CORST</name>
<dbReference type="Proteomes" id="UP000315234">
    <property type="component" value="Unassembled WGS sequence"/>
</dbReference>
<organism evidence="4 6">
    <name type="scientific">Corynebacterium striatum</name>
    <dbReference type="NCBI Taxonomy" id="43770"/>
    <lineage>
        <taxon>Bacteria</taxon>
        <taxon>Bacillati</taxon>
        <taxon>Actinomycetota</taxon>
        <taxon>Actinomycetes</taxon>
        <taxon>Mycobacteriales</taxon>
        <taxon>Corynebacteriaceae</taxon>
        <taxon>Corynebacterium</taxon>
    </lineage>
</organism>
<dbReference type="CDD" id="cd04301">
    <property type="entry name" value="NAT_SF"/>
    <property type="match status" value="1"/>
</dbReference>
<evidence type="ECO:0000259" key="3">
    <source>
        <dbReference type="PROSITE" id="PS51186"/>
    </source>
</evidence>
<keyword evidence="2" id="KW-0012">Acyltransferase</keyword>
<proteinExistence type="predicted"/>
<dbReference type="InterPro" id="IPR000182">
    <property type="entry name" value="GNAT_dom"/>
</dbReference>
<dbReference type="AlphaFoldDB" id="A0ABC9ZQ30"/>
<dbReference type="EMBL" id="BJLD01000003">
    <property type="protein sequence ID" value="GEA44225.1"/>
    <property type="molecule type" value="Genomic_DNA"/>
</dbReference>